<accession>A0A1N7KWU9</accession>
<dbReference type="PANTHER" id="PTHR33993">
    <property type="entry name" value="GLYOXALASE-RELATED"/>
    <property type="match status" value="1"/>
</dbReference>
<reference evidence="3" key="1">
    <citation type="submission" date="2017-01" db="EMBL/GenBank/DDBJ databases">
        <authorList>
            <person name="Varghese N."/>
            <person name="Submissions S."/>
        </authorList>
    </citation>
    <scope>NUCLEOTIDE SEQUENCE [LARGE SCALE GENOMIC DNA]</scope>
    <source>
        <strain evidence="3">DSM 24913</strain>
    </source>
</reference>
<dbReference type="RefSeq" id="WP_076514682.1">
    <property type="nucleotide sequence ID" value="NZ_FTOH01000003.1"/>
</dbReference>
<feature type="domain" description="VOC" evidence="1">
    <location>
        <begin position="5"/>
        <end position="115"/>
    </location>
</feature>
<evidence type="ECO:0000259" key="1">
    <source>
        <dbReference type="PROSITE" id="PS51819"/>
    </source>
</evidence>
<gene>
    <name evidence="2" type="ORF">SAMN05421686_103140</name>
</gene>
<evidence type="ECO:0000313" key="2">
    <source>
        <dbReference type="EMBL" id="SIS66079.1"/>
    </source>
</evidence>
<dbReference type="PROSITE" id="PS51819">
    <property type="entry name" value="VOC"/>
    <property type="match status" value="1"/>
</dbReference>
<dbReference type="EMBL" id="FTOH01000003">
    <property type="protein sequence ID" value="SIS66079.1"/>
    <property type="molecule type" value="Genomic_DNA"/>
</dbReference>
<protein>
    <recommendedName>
        <fullName evidence="1">VOC domain-containing protein</fullName>
    </recommendedName>
</protein>
<name>A0A1N7KWU9_9GAMM</name>
<keyword evidence="3" id="KW-1185">Reference proteome</keyword>
<dbReference type="Proteomes" id="UP000185639">
    <property type="component" value="Unassembled WGS sequence"/>
</dbReference>
<evidence type="ECO:0000313" key="3">
    <source>
        <dbReference type="Proteomes" id="UP000185639"/>
    </source>
</evidence>
<dbReference type="STRING" id="484498.SAMN05421686_103140"/>
<dbReference type="AlphaFoldDB" id="A0A1N7KWU9"/>
<dbReference type="OrthoDB" id="9792323at2"/>
<proteinExistence type="predicted"/>
<dbReference type="Gene3D" id="3.10.180.10">
    <property type="entry name" value="2,3-Dihydroxybiphenyl 1,2-Dioxygenase, domain 1"/>
    <property type="match status" value="1"/>
</dbReference>
<dbReference type="InterPro" id="IPR004360">
    <property type="entry name" value="Glyas_Fos-R_dOase_dom"/>
</dbReference>
<dbReference type="CDD" id="cd07247">
    <property type="entry name" value="SgaA_N_like"/>
    <property type="match status" value="1"/>
</dbReference>
<organism evidence="2 3">
    <name type="scientific">Thalassolituus maritimus</name>
    <dbReference type="NCBI Taxonomy" id="484498"/>
    <lineage>
        <taxon>Bacteria</taxon>
        <taxon>Pseudomonadati</taxon>
        <taxon>Pseudomonadota</taxon>
        <taxon>Gammaproteobacteria</taxon>
        <taxon>Oceanospirillales</taxon>
        <taxon>Oceanospirillaceae</taxon>
        <taxon>Thalassolituus</taxon>
    </lineage>
</organism>
<dbReference type="SUPFAM" id="SSF54593">
    <property type="entry name" value="Glyoxalase/Bleomycin resistance protein/Dihydroxybiphenyl dioxygenase"/>
    <property type="match status" value="1"/>
</dbReference>
<sequence>MKHEKMDYVEFAARDLEATKAFFSQVFHWQFTDYGESYTAFDFQGLMGGFYQAELASDPARGGALLVFYSRNIENTMSKVTAAGGEIVRPVFEFPGGKRFHFREPSGNEFAVWSDH</sequence>
<dbReference type="PANTHER" id="PTHR33993:SF1">
    <property type="entry name" value="GLYOXALASE FAMILY PROTEIN"/>
    <property type="match status" value="1"/>
</dbReference>
<dbReference type="InterPro" id="IPR052164">
    <property type="entry name" value="Anthracycline_SecMetBiosynth"/>
</dbReference>
<dbReference type="InterPro" id="IPR037523">
    <property type="entry name" value="VOC_core"/>
</dbReference>
<dbReference type="InterPro" id="IPR029068">
    <property type="entry name" value="Glyas_Bleomycin-R_OHBP_Dase"/>
</dbReference>
<dbReference type="Pfam" id="PF00903">
    <property type="entry name" value="Glyoxalase"/>
    <property type="match status" value="1"/>
</dbReference>